<gene>
    <name evidence="5" type="ORF">KIPB_002034</name>
</gene>
<evidence type="ECO:0000313" key="6">
    <source>
        <dbReference type="Proteomes" id="UP000265618"/>
    </source>
</evidence>
<feature type="transmembrane region" description="Helical" evidence="4">
    <location>
        <begin position="38"/>
        <end position="58"/>
    </location>
</feature>
<proteinExistence type="predicted"/>
<keyword evidence="4" id="KW-0472">Membrane</keyword>
<dbReference type="GO" id="GO:0019760">
    <property type="term" value="P:glucosinolate metabolic process"/>
    <property type="evidence" value="ECO:0007669"/>
    <property type="project" value="UniProtKB-ARBA"/>
</dbReference>
<keyword evidence="4" id="KW-0812">Transmembrane</keyword>
<evidence type="ECO:0000313" key="5">
    <source>
        <dbReference type="EMBL" id="GIQ81125.1"/>
    </source>
</evidence>
<dbReference type="Pfam" id="PF01344">
    <property type="entry name" value="Kelch_1"/>
    <property type="match status" value="1"/>
</dbReference>
<accession>A0A9K3CRL9</accession>
<evidence type="ECO:0000256" key="2">
    <source>
        <dbReference type="ARBA" id="ARBA00023004"/>
    </source>
</evidence>
<dbReference type="PANTHER" id="PTHR47435:SF4">
    <property type="entry name" value="KELCH REPEAT PROTEIN (AFU_ORTHOLOGUE AFUA_5G12780)"/>
    <property type="match status" value="1"/>
</dbReference>
<organism evidence="5 6">
    <name type="scientific">Kipferlia bialata</name>
    <dbReference type="NCBI Taxonomy" id="797122"/>
    <lineage>
        <taxon>Eukaryota</taxon>
        <taxon>Metamonada</taxon>
        <taxon>Carpediemonas-like organisms</taxon>
        <taxon>Kipferlia</taxon>
    </lineage>
</organism>
<keyword evidence="4" id="KW-1133">Transmembrane helix</keyword>
<evidence type="ECO:0008006" key="7">
    <source>
        <dbReference type="Google" id="ProtNLM"/>
    </source>
</evidence>
<evidence type="ECO:0000256" key="4">
    <source>
        <dbReference type="SAM" id="Phobius"/>
    </source>
</evidence>
<protein>
    <recommendedName>
        <fullName evidence="7">Kelch repeat type 1</fullName>
    </recommendedName>
</protein>
<dbReference type="EMBL" id="BDIP01000313">
    <property type="protein sequence ID" value="GIQ81125.1"/>
    <property type="molecule type" value="Genomic_DNA"/>
</dbReference>
<comment type="caution">
    <text evidence="5">The sequence shown here is derived from an EMBL/GenBank/DDBJ whole genome shotgun (WGS) entry which is preliminary data.</text>
</comment>
<dbReference type="PANTHER" id="PTHR47435">
    <property type="entry name" value="KELCH REPEAT PROTEIN (AFU_ORTHOLOGUE AFUA_5G12780)"/>
    <property type="match status" value="1"/>
</dbReference>
<dbReference type="Gene3D" id="2.120.10.80">
    <property type="entry name" value="Kelch-type beta propeller"/>
    <property type="match status" value="2"/>
</dbReference>
<keyword evidence="1" id="KW-0677">Repeat</keyword>
<evidence type="ECO:0000256" key="1">
    <source>
        <dbReference type="ARBA" id="ARBA00022737"/>
    </source>
</evidence>
<feature type="compositionally biased region" description="Basic and acidic residues" evidence="3">
    <location>
        <begin position="201"/>
        <end position="210"/>
    </location>
</feature>
<evidence type="ECO:0000256" key="3">
    <source>
        <dbReference type="SAM" id="MobiDB-lite"/>
    </source>
</evidence>
<dbReference type="InterPro" id="IPR015915">
    <property type="entry name" value="Kelch-typ_b-propeller"/>
</dbReference>
<dbReference type="OrthoDB" id="45365at2759"/>
<dbReference type="Proteomes" id="UP000265618">
    <property type="component" value="Unassembled WGS sequence"/>
</dbReference>
<keyword evidence="2" id="KW-0408">Iron</keyword>
<dbReference type="InterPro" id="IPR006652">
    <property type="entry name" value="Kelch_1"/>
</dbReference>
<keyword evidence="6" id="KW-1185">Reference proteome</keyword>
<name>A0A9K3CRL9_9EUKA</name>
<reference evidence="5 6" key="1">
    <citation type="journal article" date="2018" name="PLoS ONE">
        <title>The draft genome of Kipferlia bialata reveals reductive genome evolution in fornicate parasites.</title>
        <authorList>
            <person name="Tanifuji G."/>
            <person name="Takabayashi S."/>
            <person name="Kume K."/>
            <person name="Takagi M."/>
            <person name="Nakayama T."/>
            <person name="Kamikawa R."/>
            <person name="Inagaki Y."/>
            <person name="Hashimoto T."/>
        </authorList>
    </citation>
    <scope>NUCLEOTIDE SEQUENCE [LARGE SCALE GENOMIC DNA]</scope>
    <source>
        <strain evidence="5">NY0173</strain>
    </source>
</reference>
<sequence>MSSAPVATVPGDGTDDTPLTEAGCAQGQPIPRWLIMGLYAILAVMTLVFQFTGGWVYVYDASGVEYSLLNVGHIVERQSTCVYTGPLGKDRVSPADTLRPGDKRSHLLLGQNTHDEVRTHCVPVTQDPQTKEYTSEPLDCPIPQDIRGITGTRIGDRVYYFGGMTHTHHGSDEHRDTFHSYDINTREWHQIEQPTDEDMEREGQRERHEQADRDAIGGVYFFPESEDMIDRERECETGGEVWAPTVQWPMGRSALTSFTLGGCFYLVGGYNNSLADATLSDCWKWDPRTRLWERMPDCPVGFHSASSCTVGDTVHIIGGLPSLDMHLCYSVRLGWVEMPPLPFTVSAPTVAASRTDIHVMADSQSCHTYDTLTGTWRVSDK</sequence>
<feature type="region of interest" description="Disordered" evidence="3">
    <location>
        <begin position="188"/>
        <end position="210"/>
    </location>
</feature>
<dbReference type="AlphaFoldDB" id="A0A9K3CRL9"/>
<dbReference type="SUPFAM" id="SSF117281">
    <property type="entry name" value="Kelch motif"/>
    <property type="match status" value="1"/>
</dbReference>
<feature type="region of interest" description="Disordered" evidence="3">
    <location>
        <begin position="1"/>
        <end position="22"/>
    </location>
</feature>